<keyword evidence="1" id="KW-0808">Transferase</keyword>
<dbReference type="InterPro" id="IPR013954">
    <property type="entry name" value="PNK3P"/>
</dbReference>
<dbReference type="EMBL" id="AZHD01000017">
    <property type="protein sequence ID" value="OAA56136.1"/>
    <property type="molecule type" value="Genomic_DNA"/>
</dbReference>
<dbReference type="GO" id="GO:0003690">
    <property type="term" value="F:double-stranded DNA binding"/>
    <property type="evidence" value="ECO:0007669"/>
    <property type="project" value="TreeGrafter"/>
</dbReference>
<evidence type="ECO:0000313" key="2">
    <source>
        <dbReference type="Proteomes" id="UP000076874"/>
    </source>
</evidence>
<dbReference type="Pfam" id="PF13671">
    <property type="entry name" value="AAA_33"/>
    <property type="match status" value="1"/>
</dbReference>
<dbReference type="SUPFAM" id="SSF52540">
    <property type="entry name" value="P-loop containing nucleoside triphosphate hydrolases"/>
    <property type="match status" value="1"/>
</dbReference>
<keyword evidence="2" id="KW-1185">Reference proteome</keyword>
<reference evidence="1 2" key="1">
    <citation type="journal article" date="2016" name="Genome Biol. Evol.">
        <title>Divergent and convergent evolution of fungal pathogenicity.</title>
        <authorList>
            <person name="Shang Y."/>
            <person name="Xiao G."/>
            <person name="Zheng P."/>
            <person name="Cen K."/>
            <person name="Zhan S."/>
            <person name="Wang C."/>
        </authorList>
    </citation>
    <scope>NUCLEOTIDE SEQUENCE [LARGE SCALE GENOMIC DNA]</scope>
    <source>
        <strain evidence="1 2">RCEF 264</strain>
    </source>
</reference>
<dbReference type="InterPro" id="IPR023214">
    <property type="entry name" value="HAD_sf"/>
</dbReference>
<protein>
    <submittedName>
        <fullName evidence="1">DNA kinase/phosphatase Pnk1</fullName>
    </submittedName>
</protein>
<dbReference type="InterPro" id="IPR036412">
    <property type="entry name" value="HAD-like_sf"/>
</dbReference>
<dbReference type="AlphaFoldDB" id="A0A167P014"/>
<proteinExistence type="predicted"/>
<dbReference type="Gene3D" id="3.40.50.1000">
    <property type="entry name" value="HAD superfamily/HAD-like"/>
    <property type="match status" value="1"/>
</dbReference>
<dbReference type="GO" id="GO:0006281">
    <property type="term" value="P:DNA repair"/>
    <property type="evidence" value="ECO:0007669"/>
    <property type="project" value="TreeGrafter"/>
</dbReference>
<dbReference type="CDD" id="cd00267">
    <property type="entry name" value="ABC_ATPase"/>
    <property type="match status" value="1"/>
</dbReference>
<dbReference type="STRING" id="1081102.A0A167P014"/>
<dbReference type="Pfam" id="PF08645">
    <property type="entry name" value="PNK3P"/>
    <property type="match status" value="1"/>
</dbReference>
<comment type="caution">
    <text evidence="1">The sequence shown here is derived from an EMBL/GenBank/DDBJ whole genome shotgun (WGS) entry which is preliminary data.</text>
</comment>
<dbReference type="Proteomes" id="UP000076874">
    <property type="component" value="Unassembled WGS sequence"/>
</dbReference>
<dbReference type="SUPFAM" id="SSF56784">
    <property type="entry name" value="HAD-like"/>
    <property type="match status" value="1"/>
</dbReference>
<dbReference type="Gene3D" id="3.40.50.300">
    <property type="entry name" value="P-loop containing nucleotide triphosphate hydrolases"/>
    <property type="match status" value="1"/>
</dbReference>
<dbReference type="GO" id="GO:0046404">
    <property type="term" value="F:ATP-dependent polydeoxyribonucleotide 5'-hydroxyl-kinase activity"/>
    <property type="evidence" value="ECO:0007669"/>
    <property type="project" value="TreeGrafter"/>
</dbReference>
<dbReference type="PANTHER" id="PTHR12083:SF9">
    <property type="entry name" value="BIFUNCTIONAL POLYNUCLEOTIDE PHOSPHATASE_KINASE"/>
    <property type="match status" value="1"/>
</dbReference>
<organism evidence="1 2">
    <name type="scientific">Niveomyces insectorum RCEF 264</name>
    <dbReference type="NCBI Taxonomy" id="1081102"/>
    <lineage>
        <taxon>Eukaryota</taxon>
        <taxon>Fungi</taxon>
        <taxon>Dikarya</taxon>
        <taxon>Ascomycota</taxon>
        <taxon>Pezizomycotina</taxon>
        <taxon>Sordariomycetes</taxon>
        <taxon>Hypocreomycetidae</taxon>
        <taxon>Hypocreales</taxon>
        <taxon>Cordycipitaceae</taxon>
        <taxon>Niveomyces</taxon>
    </lineage>
</organism>
<dbReference type="InterPro" id="IPR027417">
    <property type="entry name" value="P-loop_NTPase"/>
</dbReference>
<dbReference type="PANTHER" id="PTHR12083">
    <property type="entry name" value="BIFUNCTIONAL POLYNUCLEOTIDE PHOSPHATASE/KINASE"/>
    <property type="match status" value="1"/>
</dbReference>
<sequence>MWTEMCKDFGIYELNLDLQHSFFVGDAGGRVAFIKKGKAVAKDFSCSDRNFAHNVGLLYKTPEEFFLNESPREYVRNFDLDNHPFVDCGDINKARDNAGFGALDEQEVVLFCGPPGAGKSTFFRLILEPLGFKRINQDALKTKEKCMQAATVFLGGGFSIAIGRV</sequence>
<evidence type="ECO:0000313" key="1">
    <source>
        <dbReference type="EMBL" id="OAA56136.1"/>
    </source>
</evidence>
<gene>
    <name evidence="1" type="ORF">SPI_07747</name>
</gene>
<keyword evidence="1" id="KW-0418">Kinase</keyword>
<dbReference type="OrthoDB" id="19045at2759"/>
<dbReference type="GO" id="GO:0046403">
    <property type="term" value="F:polynucleotide 3'-phosphatase activity"/>
    <property type="evidence" value="ECO:0007669"/>
    <property type="project" value="TreeGrafter"/>
</dbReference>
<name>A0A167P014_9HYPO</name>
<accession>A0A167P014</accession>